<feature type="domain" description="RRM" evidence="4">
    <location>
        <begin position="119"/>
        <end position="210"/>
    </location>
</feature>
<sequence>MDPHRPYPPYQYGPPHPAPGYGGPPPGAGYGPSPYGPGPAGFGYGPGPRGPPPPQFGGPPPFRPGPPMQHFDNRPPFGPGPGMEPPRPLGSPALSVRPDVAPPVVAPPPKPLTAEDKSTTVFVGSIADGVTDLWMERILKLCGPVRNWRRMQDATGKPKGFGFCVYENAESVSRALRILGGEGQGELARGIELAVPGGAPKTLKLNVDEVARKHVEQYRASRMNHEDEDEDKAIREQVLVHARQMRDDAQRMDVDSFLHSIPDGGSTRPGSPTPSSAPGGKEDLDDLPPEMPPEQRELISREISMFRERSAQKDRLKKEYEERIRMERVQREKREDINRIRRLKQGENGYHGHSHEPRVRVEDDYDEEEEQKRQERRKWEAQQAFNERVSRWEKEEQGRIAWLTQIEKDKERDKENLAARVEELSKILPEWDEDAHFKTDEDRRAFFARIHRSRRKEIDRDQQDREDEQAELARKELEPQAPEDDEETKQEIVIGRIMTKEERVQAVQDLIGIIPTEREGLWTWSIKWDFLDETIMNNKLRPWIKKKVIEYIGEEEKDLIEFVTELLVKRTSADNMLAEMQGALDEEAEEFVMMLWRMLIYETEARSQGLG</sequence>
<evidence type="ECO:0000256" key="2">
    <source>
        <dbReference type="PROSITE-ProRule" id="PRU00176"/>
    </source>
</evidence>
<dbReference type="SUPFAM" id="SSF54928">
    <property type="entry name" value="RNA-binding domain, RBD"/>
    <property type="match status" value="1"/>
</dbReference>
<dbReference type="GeneID" id="27691478"/>
<dbReference type="AlphaFoldDB" id="A0A0L0H6P9"/>
<feature type="compositionally biased region" description="Gly residues" evidence="3">
    <location>
        <begin position="38"/>
        <end position="47"/>
    </location>
</feature>
<dbReference type="Pfam" id="PF01480">
    <property type="entry name" value="PWI"/>
    <property type="match status" value="1"/>
</dbReference>
<dbReference type="STRING" id="645134.A0A0L0H6P9"/>
<dbReference type="SMART" id="SM00311">
    <property type="entry name" value="PWI"/>
    <property type="match status" value="1"/>
</dbReference>
<dbReference type="SMART" id="SM00360">
    <property type="entry name" value="RRM"/>
    <property type="match status" value="1"/>
</dbReference>
<keyword evidence="2" id="KW-0694">RNA-binding</keyword>
<dbReference type="GO" id="GO:0003729">
    <property type="term" value="F:mRNA binding"/>
    <property type="evidence" value="ECO:0007669"/>
    <property type="project" value="TreeGrafter"/>
</dbReference>
<dbReference type="OrthoDB" id="6275295at2759"/>
<dbReference type="CDD" id="cd12446">
    <property type="entry name" value="RRM_RBM25"/>
    <property type="match status" value="1"/>
</dbReference>
<feature type="compositionally biased region" description="Basic and acidic residues" evidence="3">
    <location>
        <begin position="293"/>
        <end position="339"/>
    </location>
</feature>
<dbReference type="SUPFAM" id="SSF101233">
    <property type="entry name" value="PWI domain"/>
    <property type="match status" value="1"/>
</dbReference>
<evidence type="ECO:0000256" key="3">
    <source>
        <dbReference type="SAM" id="MobiDB-lite"/>
    </source>
</evidence>
<dbReference type="GO" id="GO:0006397">
    <property type="term" value="P:mRNA processing"/>
    <property type="evidence" value="ECO:0007669"/>
    <property type="project" value="UniProtKB-KW"/>
</dbReference>
<evidence type="ECO:0008006" key="8">
    <source>
        <dbReference type="Google" id="ProtNLM"/>
    </source>
</evidence>
<feature type="compositionally biased region" description="Pro residues" evidence="3">
    <location>
        <begin position="1"/>
        <end position="27"/>
    </location>
</feature>
<gene>
    <name evidence="6" type="ORF">SPPG_08307</name>
</gene>
<dbReference type="Proteomes" id="UP000053201">
    <property type="component" value="Unassembled WGS sequence"/>
</dbReference>
<dbReference type="InParanoid" id="A0A0L0H6P9"/>
<dbReference type="PROSITE" id="PS51025">
    <property type="entry name" value="PWI"/>
    <property type="match status" value="1"/>
</dbReference>
<dbReference type="VEuPathDB" id="FungiDB:SPPG_08307"/>
<evidence type="ECO:0000259" key="4">
    <source>
        <dbReference type="PROSITE" id="PS50102"/>
    </source>
</evidence>
<dbReference type="PANTHER" id="PTHR18806:SF4">
    <property type="entry name" value="RNA-BINDING PROTEIN 25"/>
    <property type="match status" value="1"/>
</dbReference>
<evidence type="ECO:0000259" key="5">
    <source>
        <dbReference type="PROSITE" id="PS51025"/>
    </source>
</evidence>
<feature type="compositionally biased region" description="Low complexity" evidence="3">
    <location>
        <begin position="262"/>
        <end position="279"/>
    </location>
</feature>
<dbReference type="Gene3D" id="1.20.1390.10">
    <property type="entry name" value="PWI domain"/>
    <property type="match status" value="1"/>
</dbReference>
<feature type="region of interest" description="Disordered" evidence="3">
    <location>
        <begin position="1"/>
        <end position="96"/>
    </location>
</feature>
<dbReference type="RefSeq" id="XP_016604448.1">
    <property type="nucleotide sequence ID" value="XM_016756464.1"/>
</dbReference>
<feature type="domain" description="PWI" evidence="5">
    <location>
        <begin position="519"/>
        <end position="611"/>
    </location>
</feature>
<feature type="compositionally biased region" description="Pro residues" evidence="3">
    <location>
        <begin position="48"/>
        <end position="67"/>
    </location>
</feature>
<reference evidence="6 7" key="1">
    <citation type="submission" date="2009-08" db="EMBL/GenBank/DDBJ databases">
        <title>The Genome Sequence of Spizellomyces punctatus strain DAOM BR117.</title>
        <authorList>
            <consortium name="The Broad Institute Genome Sequencing Platform"/>
            <person name="Russ C."/>
            <person name="Cuomo C."/>
            <person name="Shea T."/>
            <person name="Young S.K."/>
            <person name="Zeng Q."/>
            <person name="Koehrsen M."/>
            <person name="Haas B."/>
            <person name="Borodovsky M."/>
            <person name="Guigo R."/>
            <person name="Alvarado L."/>
            <person name="Berlin A."/>
            <person name="Bochicchio J."/>
            <person name="Borenstein D."/>
            <person name="Chapman S."/>
            <person name="Chen Z."/>
            <person name="Engels R."/>
            <person name="Freedman E."/>
            <person name="Gellesch M."/>
            <person name="Goldberg J."/>
            <person name="Griggs A."/>
            <person name="Gujja S."/>
            <person name="Heiman D."/>
            <person name="Hepburn T."/>
            <person name="Howarth C."/>
            <person name="Jen D."/>
            <person name="Larson L."/>
            <person name="Lewis B."/>
            <person name="Mehta T."/>
            <person name="Park D."/>
            <person name="Pearson M."/>
            <person name="Roberts A."/>
            <person name="Saif S."/>
            <person name="Shenoy N."/>
            <person name="Sisk P."/>
            <person name="Stolte C."/>
            <person name="Sykes S."/>
            <person name="Thomson T."/>
            <person name="Walk T."/>
            <person name="White J."/>
            <person name="Yandava C."/>
            <person name="Burger G."/>
            <person name="Gray M.W."/>
            <person name="Holland P.W.H."/>
            <person name="King N."/>
            <person name="Lang F.B.F."/>
            <person name="Roger A.J."/>
            <person name="Ruiz-Trillo I."/>
            <person name="Lander E."/>
            <person name="Nusbaum C."/>
        </authorList>
    </citation>
    <scope>NUCLEOTIDE SEQUENCE [LARGE SCALE GENOMIC DNA]</scope>
    <source>
        <strain evidence="6 7">DAOM BR117</strain>
    </source>
</reference>
<keyword evidence="1" id="KW-0507">mRNA processing</keyword>
<evidence type="ECO:0000256" key="1">
    <source>
        <dbReference type="ARBA" id="ARBA00022664"/>
    </source>
</evidence>
<proteinExistence type="predicted"/>
<dbReference type="InterPro" id="IPR012677">
    <property type="entry name" value="Nucleotide-bd_a/b_plait_sf"/>
</dbReference>
<dbReference type="InterPro" id="IPR035979">
    <property type="entry name" value="RBD_domain_sf"/>
</dbReference>
<dbReference type="GO" id="GO:0005681">
    <property type="term" value="C:spliceosomal complex"/>
    <property type="evidence" value="ECO:0007669"/>
    <property type="project" value="TreeGrafter"/>
</dbReference>
<dbReference type="InterPro" id="IPR000504">
    <property type="entry name" value="RRM_dom"/>
</dbReference>
<dbReference type="Pfam" id="PF00076">
    <property type="entry name" value="RRM_1"/>
    <property type="match status" value="1"/>
</dbReference>
<name>A0A0L0H6P9_SPIPD</name>
<dbReference type="PANTHER" id="PTHR18806">
    <property type="entry name" value="RBM25 PROTEIN"/>
    <property type="match status" value="1"/>
</dbReference>
<feature type="region of interest" description="Disordered" evidence="3">
    <location>
        <begin position="257"/>
        <end position="377"/>
    </location>
</feature>
<organism evidence="6 7">
    <name type="scientific">Spizellomyces punctatus (strain DAOM BR117)</name>
    <dbReference type="NCBI Taxonomy" id="645134"/>
    <lineage>
        <taxon>Eukaryota</taxon>
        <taxon>Fungi</taxon>
        <taxon>Fungi incertae sedis</taxon>
        <taxon>Chytridiomycota</taxon>
        <taxon>Chytridiomycota incertae sedis</taxon>
        <taxon>Chytridiomycetes</taxon>
        <taxon>Spizellomycetales</taxon>
        <taxon>Spizellomycetaceae</taxon>
        <taxon>Spizellomyces</taxon>
    </lineage>
</organism>
<dbReference type="OMA" id="DGCVNKK"/>
<protein>
    <recommendedName>
        <fullName evidence="8">PWI domain-containing protein</fullName>
    </recommendedName>
</protein>
<feature type="compositionally biased region" description="Pro residues" evidence="3">
    <location>
        <begin position="76"/>
        <end position="89"/>
    </location>
</feature>
<dbReference type="InterPro" id="IPR052768">
    <property type="entry name" value="RBM25"/>
</dbReference>
<dbReference type="EMBL" id="KQ257469">
    <property type="protein sequence ID" value="KNC96408.1"/>
    <property type="molecule type" value="Genomic_DNA"/>
</dbReference>
<dbReference type="Gene3D" id="3.30.70.330">
    <property type="match status" value="1"/>
</dbReference>
<dbReference type="PROSITE" id="PS50102">
    <property type="entry name" value="RRM"/>
    <property type="match status" value="1"/>
</dbReference>
<dbReference type="FunCoup" id="A0A0L0H6P9">
    <property type="interactions" value="673"/>
</dbReference>
<dbReference type="eggNOG" id="KOG2253">
    <property type="taxonomic scope" value="Eukaryota"/>
</dbReference>
<keyword evidence="7" id="KW-1185">Reference proteome</keyword>
<feature type="compositionally biased region" description="Basic and acidic residues" evidence="3">
    <location>
        <begin position="353"/>
        <end position="362"/>
    </location>
</feature>
<accession>A0A0L0H6P9</accession>
<dbReference type="InterPro" id="IPR002483">
    <property type="entry name" value="PWI_dom"/>
</dbReference>
<dbReference type="InterPro" id="IPR036483">
    <property type="entry name" value="PWI_dom_sf"/>
</dbReference>
<evidence type="ECO:0000313" key="7">
    <source>
        <dbReference type="Proteomes" id="UP000053201"/>
    </source>
</evidence>
<evidence type="ECO:0000313" key="6">
    <source>
        <dbReference type="EMBL" id="KNC96408.1"/>
    </source>
</evidence>
<feature type="region of interest" description="Disordered" evidence="3">
    <location>
        <begin position="457"/>
        <end position="489"/>
    </location>
</feature>
<dbReference type="InterPro" id="IPR034268">
    <property type="entry name" value="RBM25_RRM"/>
</dbReference>